<dbReference type="EMBL" id="ML179420">
    <property type="protein sequence ID" value="THU88149.1"/>
    <property type="molecule type" value="Genomic_DNA"/>
</dbReference>
<feature type="chain" id="PRO_5020464076" evidence="2">
    <location>
        <begin position="22"/>
        <end position="144"/>
    </location>
</feature>
<feature type="compositionally biased region" description="Low complexity" evidence="1">
    <location>
        <begin position="26"/>
        <end position="64"/>
    </location>
</feature>
<feature type="region of interest" description="Disordered" evidence="1">
    <location>
        <begin position="109"/>
        <end position="144"/>
    </location>
</feature>
<evidence type="ECO:0000313" key="3">
    <source>
        <dbReference type="EMBL" id="THU88149.1"/>
    </source>
</evidence>
<dbReference type="AlphaFoldDB" id="A0A4S8LGL4"/>
<organism evidence="3 4">
    <name type="scientific">Dendrothele bispora (strain CBS 962.96)</name>
    <dbReference type="NCBI Taxonomy" id="1314807"/>
    <lineage>
        <taxon>Eukaryota</taxon>
        <taxon>Fungi</taxon>
        <taxon>Dikarya</taxon>
        <taxon>Basidiomycota</taxon>
        <taxon>Agaricomycotina</taxon>
        <taxon>Agaricomycetes</taxon>
        <taxon>Agaricomycetidae</taxon>
        <taxon>Agaricales</taxon>
        <taxon>Agaricales incertae sedis</taxon>
        <taxon>Dendrothele</taxon>
    </lineage>
</organism>
<feature type="region of interest" description="Disordered" evidence="1">
    <location>
        <begin position="21"/>
        <end position="77"/>
    </location>
</feature>
<reference evidence="3 4" key="1">
    <citation type="journal article" date="2019" name="Nat. Ecol. Evol.">
        <title>Megaphylogeny resolves global patterns of mushroom evolution.</title>
        <authorList>
            <person name="Varga T."/>
            <person name="Krizsan K."/>
            <person name="Foldi C."/>
            <person name="Dima B."/>
            <person name="Sanchez-Garcia M."/>
            <person name="Sanchez-Ramirez S."/>
            <person name="Szollosi G.J."/>
            <person name="Szarkandi J.G."/>
            <person name="Papp V."/>
            <person name="Albert L."/>
            <person name="Andreopoulos W."/>
            <person name="Angelini C."/>
            <person name="Antonin V."/>
            <person name="Barry K.W."/>
            <person name="Bougher N.L."/>
            <person name="Buchanan P."/>
            <person name="Buyck B."/>
            <person name="Bense V."/>
            <person name="Catcheside P."/>
            <person name="Chovatia M."/>
            <person name="Cooper J."/>
            <person name="Damon W."/>
            <person name="Desjardin D."/>
            <person name="Finy P."/>
            <person name="Geml J."/>
            <person name="Haridas S."/>
            <person name="Hughes K."/>
            <person name="Justo A."/>
            <person name="Karasinski D."/>
            <person name="Kautmanova I."/>
            <person name="Kiss B."/>
            <person name="Kocsube S."/>
            <person name="Kotiranta H."/>
            <person name="LaButti K.M."/>
            <person name="Lechner B.E."/>
            <person name="Liimatainen K."/>
            <person name="Lipzen A."/>
            <person name="Lukacs Z."/>
            <person name="Mihaltcheva S."/>
            <person name="Morgado L.N."/>
            <person name="Niskanen T."/>
            <person name="Noordeloos M.E."/>
            <person name="Ohm R.A."/>
            <person name="Ortiz-Santana B."/>
            <person name="Ovrebo C."/>
            <person name="Racz N."/>
            <person name="Riley R."/>
            <person name="Savchenko A."/>
            <person name="Shiryaev A."/>
            <person name="Soop K."/>
            <person name="Spirin V."/>
            <person name="Szebenyi C."/>
            <person name="Tomsovsky M."/>
            <person name="Tulloss R.E."/>
            <person name="Uehling J."/>
            <person name="Grigoriev I.V."/>
            <person name="Vagvolgyi C."/>
            <person name="Papp T."/>
            <person name="Martin F.M."/>
            <person name="Miettinen O."/>
            <person name="Hibbett D.S."/>
            <person name="Nagy L.G."/>
        </authorList>
    </citation>
    <scope>NUCLEOTIDE SEQUENCE [LARGE SCALE GENOMIC DNA]</scope>
    <source>
        <strain evidence="3 4">CBS 962.96</strain>
    </source>
</reference>
<accession>A0A4S8LGL4</accession>
<keyword evidence="2" id="KW-0732">Signal</keyword>
<feature type="signal peptide" evidence="2">
    <location>
        <begin position="1"/>
        <end position="21"/>
    </location>
</feature>
<evidence type="ECO:0000313" key="4">
    <source>
        <dbReference type="Proteomes" id="UP000297245"/>
    </source>
</evidence>
<evidence type="ECO:0000256" key="1">
    <source>
        <dbReference type="SAM" id="MobiDB-lite"/>
    </source>
</evidence>
<feature type="compositionally biased region" description="Gly residues" evidence="1">
    <location>
        <begin position="112"/>
        <end position="127"/>
    </location>
</feature>
<evidence type="ECO:0000256" key="2">
    <source>
        <dbReference type="SAM" id="SignalP"/>
    </source>
</evidence>
<feature type="compositionally biased region" description="Polar residues" evidence="1">
    <location>
        <begin position="66"/>
        <end position="75"/>
    </location>
</feature>
<sequence length="144" mass="14368">MLLKSSSALFVLLALSASTYALPGPRSTGSSSASRSSSTSGGRSSSVDPSRTSTDSSTSPTDTPNGPGSDNTEVSNAKVKEICITVDKLPKKVLKSKTGKKLVRLCKEAQSGGTGGGGGDSTGGDPSGPGSSELPGVEYKLSKL</sequence>
<dbReference type="Proteomes" id="UP000297245">
    <property type="component" value="Unassembled WGS sequence"/>
</dbReference>
<protein>
    <submittedName>
        <fullName evidence="3">Uncharacterized protein</fullName>
    </submittedName>
</protein>
<gene>
    <name evidence="3" type="ORF">K435DRAFT_969602</name>
</gene>
<proteinExistence type="predicted"/>
<name>A0A4S8LGL4_DENBC</name>
<keyword evidence="4" id="KW-1185">Reference proteome</keyword>